<accession>A0ABT3JEQ9</accession>
<evidence type="ECO:0000259" key="3">
    <source>
        <dbReference type="PROSITE" id="PS51819"/>
    </source>
</evidence>
<keyword evidence="4" id="KW-0418">Kinase</keyword>
<dbReference type="Pfam" id="PF08543">
    <property type="entry name" value="Phos_pyr_kin"/>
    <property type="match status" value="1"/>
</dbReference>
<name>A0ABT3JEQ9_9SPHN</name>
<comment type="pathway">
    <text evidence="1">Cofactor biosynthesis; thiamine diphosphate biosynthesis.</text>
</comment>
<dbReference type="PROSITE" id="PS51819">
    <property type="entry name" value="VOC"/>
    <property type="match status" value="1"/>
</dbReference>
<dbReference type="PANTHER" id="PTHR20858:SF17">
    <property type="entry name" value="HYDROXYMETHYLPYRIMIDINE_PHOSPHOMETHYLPYRIMIDINE KINASE THI20-RELATED"/>
    <property type="match status" value="1"/>
</dbReference>
<dbReference type="Pfam" id="PF00903">
    <property type="entry name" value="Glyoxalase"/>
    <property type="match status" value="1"/>
</dbReference>
<dbReference type="InterPro" id="IPR029068">
    <property type="entry name" value="Glyas_Bleomycin-R_OHBP_Dase"/>
</dbReference>
<dbReference type="GO" id="GO:0008972">
    <property type="term" value="F:phosphomethylpyrimidine kinase activity"/>
    <property type="evidence" value="ECO:0007669"/>
    <property type="project" value="UniProtKB-EC"/>
</dbReference>
<dbReference type="InterPro" id="IPR037523">
    <property type="entry name" value="VOC_core"/>
</dbReference>
<dbReference type="GO" id="GO:0008902">
    <property type="term" value="F:hydroxymethylpyrimidine kinase activity"/>
    <property type="evidence" value="ECO:0007669"/>
    <property type="project" value="UniProtKB-EC"/>
</dbReference>
<dbReference type="InterPro" id="IPR013749">
    <property type="entry name" value="PM/HMP-P_kinase-1"/>
</dbReference>
<reference evidence="4 5" key="1">
    <citation type="submission" date="2022-10" db="EMBL/GenBank/DDBJ databases">
        <title>Sphingomonas sp.</title>
        <authorList>
            <person name="Jin C."/>
        </authorList>
    </citation>
    <scope>NUCLEOTIDE SEQUENCE [LARGE SCALE GENOMIC DNA]</scope>
    <source>
        <strain evidence="4 5">BN140010</strain>
    </source>
</reference>
<evidence type="ECO:0000256" key="1">
    <source>
        <dbReference type="ARBA" id="ARBA00004948"/>
    </source>
</evidence>
<evidence type="ECO:0000313" key="5">
    <source>
        <dbReference type="Proteomes" id="UP001526246"/>
    </source>
</evidence>
<dbReference type="Gene3D" id="3.40.1190.20">
    <property type="match status" value="1"/>
</dbReference>
<dbReference type="InterPro" id="IPR029056">
    <property type="entry name" value="Ribokinase-like"/>
</dbReference>
<dbReference type="SUPFAM" id="SSF53613">
    <property type="entry name" value="Ribokinase-like"/>
    <property type="match status" value="1"/>
</dbReference>
<protein>
    <recommendedName>
        <fullName evidence="2">hydroxymethylpyrimidine kinase</fullName>
        <ecNumber evidence="2">2.7.1.49</ecNumber>
    </recommendedName>
</protein>
<feature type="domain" description="VOC" evidence="3">
    <location>
        <begin position="268"/>
        <end position="379"/>
    </location>
</feature>
<dbReference type="RefSeq" id="WP_264881842.1">
    <property type="nucleotide sequence ID" value="NZ_JAPDOB010000001.1"/>
</dbReference>
<keyword evidence="5" id="KW-1185">Reference proteome</keyword>
<comment type="caution">
    <text evidence="4">The sequence shown here is derived from an EMBL/GenBank/DDBJ whole genome shotgun (WGS) entry which is preliminary data.</text>
</comment>
<dbReference type="Gene3D" id="3.10.180.10">
    <property type="entry name" value="2,3-Dihydroxybiphenyl 1,2-Dioxygenase, domain 1"/>
    <property type="match status" value="1"/>
</dbReference>
<gene>
    <name evidence="4" type="primary">thiD</name>
    <name evidence="4" type="ORF">OMW55_07035</name>
</gene>
<proteinExistence type="predicted"/>
<dbReference type="CDD" id="cd01169">
    <property type="entry name" value="HMPP_kinase"/>
    <property type="match status" value="1"/>
</dbReference>
<dbReference type="NCBIfam" id="TIGR00097">
    <property type="entry name" value="HMP-P_kinase"/>
    <property type="match status" value="1"/>
</dbReference>
<dbReference type="SUPFAM" id="SSF54593">
    <property type="entry name" value="Glyoxalase/Bleomycin resistance protein/Dihydroxybiphenyl dioxygenase"/>
    <property type="match status" value="1"/>
</dbReference>
<dbReference type="Proteomes" id="UP001526246">
    <property type="component" value="Unassembled WGS sequence"/>
</dbReference>
<dbReference type="EC" id="2.7.1.49" evidence="2"/>
<keyword evidence="4" id="KW-0808">Transferase</keyword>
<evidence type="ECO:0000256" key="2">
    <source>
        <dbReference type="ARBA" id="ARBA00012135"/>
    </source>
</evidence>
<dbReference type="PANTHER" id="PTHR20858">
    <property type="entry name" value="PHOSPHOMETHYLPYRIMIDINE KINASE"/>
    <property type="match status" value="1"/>
</dbReference>
<organism evidence="4 5">
    <name type="scientific">Sphingomonas arvum</name>
    <dbReference type="NCBI Taxonomy" id="2992113"/>
    <lineage>
        <taxon>Bacteria</taxon>
        <taxon>Pseudomonadati</taxon>
        <taxon>Pseudomonadota</taxon>
        <taxon>Alphaproteobacteria</taxon>
        <taxon>Sphingomonadales</taxon>
        <taxon>Sphingomonadaceae</taxon>
        <taxon>Sphingomonas</taxon>
    </lineage>
</organism>
<sequence>MTNATTPRILIIAGSDSGGGAGVQADIKTVTMLGGYAMTAITAITAQNTLGVTAVHPVPAETVLAQIDAVIYDIGVDAIKIGMIGSAFTANVVADRLEALEPKVPIVFDPVMVATSGAALADDATVAAFTRLMEIATISTPNLPELQRLTGKEDPVEAALALVGAHGCAVMIKGGHDEGDALADALIEEDNITSWQGSRIDTPHTHGTGCTLASAIAVGLAQGHGLASSIAAAREFVRMALHEAPGLGQGHGPMGHHKVRLDVGGGPRLNQVTVTGKDYAKSVAFYLKVGLKQIVDSPENGYARFESWGGGTLSVQIDPEEEIGPTTAIYLECDDLDARVEQLARTGLPFEHGPRNQPWMWREARLRDPSGNIVFLYKAGEHRRYPPWRMAEAEAPAKIDEPSPEPAFDSFEVKRAVLP</sequence>
<dbReference type="EMBL" id="JAPDOB010000001">
    <property type="protein sequence ID" value="MCW3797555.1"/>
    <property type="molecule type" value="Genomic_DNA"/>
</dbReference>
<dbReference type="InterPro" id="IPR004360">
    <property type="entry name" value="Glyas_Fos-R_dOase_dom"/>
</dbReference>
<evidence type="ECO:0000313" key="4">
    <source>
        <dbReference type="EMBL" id="MCW3797555.1"/>
    </source>
</evidence>
<dbReference type="InterPro" id="IPR004399">
    <property type="entry name" value="HMP/HMP-P_kinase_dom"/>
</dbReference>